<dbReference type="Proteomes" id="UP000721861">
    <property type="component" value="Unassembled WGS sequence"/>
</dbReference>
<name>A0ABS5K714_9BACT</name>
<dbReference type="Pfam" id="PF18911">
    <property type="entry name" value="PKD_4"/>
    <property type="match status" value="2"/>
</dbReference>
<dbReference type="InterPro" id="IPR000601">
    <property type="entry name" value="PKD_dom"/>
</dbReference>
<evidence type="ECO:0000313" key="3">
    <source>
        <dbReference type="Proteomes" id="UP000721861"/>
    </source>
</evidence>
<organism evidence="2 3">
    <name type="scientific">Carboxylicivirga mesophila</name>
    <dbReference type="NCBI Taxonomy" id="1166478"/>
    <lineage>
        <taxon>Bacteria</taxon>
        <taxon>Pseudomonadati</taxon>
        <taxon>Bacteroidota</taxon>
        <taxon>Bacteroidia</taxon>
        <taxon>Marinilabiliales</taxon>
        <taxon>Marinilabiliaceae</taxon>
        <taxon>Carboxylicivirga</taxon>
    </lineage>
</organism>
<sequence>MKNIIKSGIAFLMAAILLLGCEPKEFDKSDLGSNGAPTDEQMSFTITPGEDEFHFVLENNTPVNGVNTIKWSTGNGSTLQGNKVVAYYPLPGTYEVTLTITANNGEANSKADEIEQTETDYEFLASPILTALTGGAEAVDGKTWVVDSLASGHFGIGPAAGSGLEWWAAGPLQKTQSGAYDDEFTFKLVDFIFEFKNNGDSYVKDYRKSDPNYSNPVEVDGVDCRVSYTPEASATWSMLEKDGINYLVLSSAKPSFFGFDYGGTYEYRIDEITETNISMSTIGGDGNRWYNKLILKGYEKPVVTFESQIAATGNENEWSVNLANVVIPDGISVNGFTVDFGDGTDVYSTEDYNATLSHVYMRKGTYPVTVTVLASNENVVDNQSITVENYHSEYEIFLLDYMVMYVDNSEVEMAPVLGEDCAVTVVDSPERIYPNKGSKVFHYSKTDQAWANAYMKLPAGYRFDLRSNSVFKLMVYGNAGDEVLLKLENTDKGGDAWQTGTEVRYTIQADNTWEVVEFDFTGAGVMPGSEGWKWWPDPVSYDVAADDYYNHDFYNIVRIMLNANEDGGNVGTHEFYFDDLAGPHVEGLKSAKK</sequence>
<dbReference type="PROSITE" id="PS50093">
    <property type="entry name" value="PKD"/>
    <property type="match status" value="2"/>
</dbReference>
<dbReference type="Gene3D" id="2.60.40.10">
    <property type="entry name" value="Immunoglobulins"/>
    <property type="match status" value="2"/>
</dbReference>
<gene>
    <name evidence="2" type="ORF">KEM09_02760</name>
</gene>
<dbReference type="CDD" id="cd00146">
    <property type="entry name" value="PKD"/>
    <property type="match status" value="2"/>
</dbReference>
<keyword evidence="3" id="KW-1185">Reference proteome</keyword>
<feature type="domain" description="PKD" evidence="1">
    <location>
        <begin position="336"/>
        <end position="388"/>
    </location>
</feature>
<dbReference type="PROSITE" id="PS51257">
    <property type="entry name" value="PROKAR_LIPOPROTEIN"/>
    <property type="match status" value="1"/>
</dbReference>
<dbReference type="EMBL" id="JAGUCN010000002">
    <property type="protein sequence ID" value="MBS2210301.1"/>
    <property type="molecule type" value="Genomic_DNA"/>
</dbReference>
<accession>A0ABS5K714</accession>
<protein>
    <recommendedName>
        <fullName evidence="1">PKD domain-containing protein</fullName>
    </recommendedName>
</protein>
<dbReference type="InterPro" id="IPR035986">
    <property type="entry name" value="PKD_dom_sf"/>
</dbReference>
<evidence type="ECO:0000259" key="1">
    <source>
        <dbReference type="PROSITE" id="PS50093"/>
    </source>
</evidence>
<evidence type="ECO:0000313" key="2">
    <source>
        <dbReference type="EMBL" id="MBS2210301.1"/>
    </source>
</evidence>
<proteinExistence type="predicted"/>
<dbReference type="RefSeq" id="WP_212225170.1">
    <property type="nucleotide sequence ID" value="NZ_JAGUCN010000002.1"/>
</dbReference>
<dbReference type="InterPro" id="IPR013783">
    <property type="entry name" value="Ig-like_fold"/>
</dbReference>
<dbReference type="SUPFAM" id="SSF49299">
    <property type="entry name" value="PKD domain"/>
    <property type="match status" value="2"/>
</dbReference>
<reference evidence="2 3" key="1">
    <citation type="journal article" date="2014" name="Int. J. Syst. Evol. Microbiol.">
        <title>Carboxylicivirga gen. nov. in the family Marinilabiliaceae with two novel species, Carboxylicivirga mesophila sp. nov. and Carboxylicivirga taeanensis sp. nov., and reclassification of Cytophaga fermentans as Saccharicrinis fermentans gen. nov., comb. nov.</title>
        <authorList>
            <person name="Yang S.H."/>
            <person name="Seo H.S."/>
            <person name="Woo J.H."/>
            <person name="Oh H.M."/>
            <person name="Jang H."/>
            <person name="Lee J.H."/>
            <person name="Kim S.J."/>
            <person name="Kwon K.K."/>
        </authorList>
    </citation>
    <scope>NUCLEOTIDE SEQUENCE [LARGE SCALE GENOMIC DNA]</scope>
    <source>
        <strain evidence="2 3">JCM 18290</strain>
    </source>
</reference>
<comment type="caution">
    <text evidence="2">The sequence shown here is derived from an EMBL/GenBank/DDBJ whole genome shotgun (WGS) entry which is preliminary data.</text>
</comment>
<feature type="domain" description="PKD" evidence="1">
    <location>
        <begin position="68"/>
        <end position="112"/>
    </location>
</feature>